<sequence>MRWDQMAICFMPSGSGSWSVPCAVWNQVGPDRELAEDKADAREGSDEEEQDKREGNGGEHGACAFCRAVKGVACSEADTCAGERPAS</sequence>
<dbReference type="EMBL" id="JAPHNI010001588">
    <property type="protein sequence ID" value="KAJ8105234.1"/>
    <property type="molecule type" value="Genomic_DNA"/>
</dbReference>
<reference evidence="1" key="1">
    <citation type="submission" date="2022-11" db="EMBL/GenBank/DDBJ databases">
        <title>Genome Sequence of Boeremia exigua.</title>
        <authorList>
            <person name="Buettner E."/>
        </authorList>
    </citation>
    <scope>NUCLEOTIDE SEQUENCE</scope>
    <source>
        <strain evidence="1">CU02</strain>
    </source>
</reference>
<dbReference type="Proteomes" id="UP001153331">
    <property type="component" value="Unassembled WGS sequence"/>
</dbReference>
<keyword evidence="2" id="KW-1185">Reference proteome</keyword>
<organism evidence="1 2">
    <name type="scientific">Boeremia exigua</name>
    <dbReference type="NCBI Taxonomy" id="749465"/>
    <lineage>
        <taxon>Eukaryota</taxon>
        <taxon>Fungi</taxon>
        <taxon>Dikarya</taxon>
        <taxon>Ascomycota</taxon>
        <taxon>Pezizomycotina</taxon>
        <taxon>Dothideomycetes</taxon>
        <taxon>Pleosporomycetidae</taxon>
        <taxon>Pleosporales</taxon>
        <taxon>Pleosporineae</taxon>
        <taxon>Didymellaceae</taxon>
        <taxon>Boeremia</taxon>
    </lineage>
</organism>
<gene>
    <name evidence="1" type="ORF">OPT61_g10303</name>
</gene>
<comment type="caution">
    <text evidence="1">The sequence shown here is derived from an EMBL/GenBank/DDBJ whole genome shotgun (WGS) entry which is preliminary data.</text>
</comment>
<protein>
    <submittedName>
        <fullName evidence="1">Uncharacterized protein</fullName>
    </submittedName>
</protein>
<accession>A0ACC2HQJ2</accession>
<evidence type="ECO:0000313" key="1">
    <source>
        <dbReference type="EMBL" id="KAJ8105234.1"/>
    </source>
</evidence>
<proteinExistence type="predicted"/>
<name>A0ACC2HQJ2_9PLEO</name>
<evidence type="ECO:0000313" key="2">
    <source>
        <dbReference type="Proteomes" id="UP001153331"/>
    </source>
</evidence>